<dbReference type="SUPFAM" id="SSF81606">
    <property type="entry name" value="PP2C-like"/>
    <property type="match status" value="1"/>
</dbReference>
<dbReference type="PANTHER" id="PTHR43156:SF2">
    <property type="entry name" value="STAGE II SPORULATION PROTEIN E"/>
    <property type="match status" value="1"/>
</dbReference>
<dbReference type="EMBL" id="FOTY01000031">
    <property type="protein sequence ID" value="SFM30974.1"/>
    <property type="molecule type" value="Genomic_DNA"/>
</dbReference>
<dbReference type="PANTHER" id="PTHR43156">
    <property type="entry name" value="STAGE II SPORULATION PROTEIN E-RELATED"/>
    <property type="match status" value="1"/>
</dbReference>
<feature type="transmembrane region" description="Helical" evidence="3">
    <location>
        <begin position="87"/>
        <end position="118"/>
    </location>
</feature>
<proteinExistence type="predicted"/>
<dbReference type="Proteomes" id="UP000199668">
    <property type="component" value="Unassembled WGS sequence"/>
</dbReference>
<feature type="domain" description="PPM-type phosphatase" evidence="4">
    <location>
        <begin position="599"/>
        <end position="809"/>
    </location>
</feature>
<accession>A0A1I4PT94</accession>
<dbReference type="InterPro" id="IPR001932">
    <property type="entry name" value="PPM-type_phosphatase-like_dom"/>
</dbReference>
<dbReference type="AlphaFoldDB" id="A0A1I4PT94"/>
<feature type="coiled-coil region" evidence="2">
    <location>
        <begin position="495"/>
        <end position="522"/>
    </location>
</feature>
<dbReference type="InterPro" id="IPR052016">
    <property type="entry name" value="Bact_Sigma-Reg"/>
</dbReference>
<feature type="transmembrane region" description="Helical" evidence="3">
    <location>
        <begin position="230"/>
        <end position="254"/>
    </location>
</feature>
<keyword evidence="3" id="KW-0812">Transmembrane</keyword>
<sequence>MSGKDLVRRAEEVQPLLEAAGKKMLTVRNRWKKKMAAGMERLFIQWGALVFITGVLLGRAVLLAELFPFAVPFFAVVYAWRREKAVIGAAGLMVGILSGPVLHAAFAVAAVPLFIALYEWMSRYGWKTAWTLPMTVFTATAGARTVVVWLAEGAVTPYAVVMAGVEAGLSFMLTMIFLQSLPLLITKKRRQPLKHEEIICFIILLASVMTGAIGWVVYGMAAEHMLARYLVMLFAFTGGAAIGASVGVIAGLVLSLASIANLYQMSLLAFAGLLGGLLKEGGKIGVSIGMLLGTALIALYGDGLSGVSLTLAESAAAVGVFLLTPRVVTAFIEKYIPGTPEYAREQQKHTKKIRDVTAMKVEQFSQLFQTLSTSFESGADTDNREQTNSRENDDMFSRVTEKTCQQCFLKERCWVRQFQQTYDGMTQLAEELEENGRVTPRTANYWKNYCHYDKRMIEVMAEETQREETKRVLARQMNESRRLVAEQLQGVSHVMNNFAREIQKEKEAHHLQEEEIHEALQEAGLDIGHVDIYRLDEGNVEVEMSVSKPSGKEKAEKIIAPMLSDILHEHIVVDREEPYEEITDYMNVTFTSAQTFVVETGAAVVAKEGRWVSGDSHAAMDIGTKKYVMAISDGMGSGGKANRESSSALEILETILASGMDETTAVRSINSVLSLRSHEEMFSTLDLFLMDLQTARGRFIKIGSLPGFIKRGERVKQIEAGNLPIGMVEHAELDVVTEQMREGDMVIMMSDGLFDAAIEIENKEIWMKRMIAQKNTDNPQYMADYLLEQVIKASRGNIPDDMTVMAASIQRNIPEWAAIPAGRTIPLKRKKA</sequence>
<dbReference type="STRING" id="266892.SAMN04488054_13120"/>
<feature type="transmembrane region" description="Helical" evidence="3">
    <location>
        <begin position="198"/>
        <end position="218"/>
    </location>
</feature>
<keyword evidence="6" id="KW-1185">Reference proteome</keyword>
<evidence type="ECO:0000256" key="2">
    <source>
        <dbReference type="SAM" id="Coils"/>
    </source>
</evidence>
<organism evidence="5 6">
    <name type="scientific">Salibacterium qingdaonense</name>
    <dbReference type="NCBI Taxonomy" id="266892"/>
    <lineage>
        <taxon>Bacteria</taxon>
        <taxon>Bacillati</taxon>
        <taxon>Bacillota</taxon>
        <taxon>Bacilli</taxon>
        <taxon>Bacillales</taxon>
        <taxon>Bacillaceae</taxon>
    </lineage>
</organism>
<evidence type="ECO:0000313" key="5">
    <source>
        <dbReference type="EMBL" id="SFM30974.1"/>
    </source>
</evidence>
<dbReference type="NCBIfam" id="TIGR02865">
    <property type="entry name" value="spore_II_E"/>
    <property type="match status" value="1"/>
</dbReference>
<feature type="transmembrane region" description="Helical" evidence="3">
    <location>
        <begin position="261"/>
        <end position="278"/>
    </location>
</feature>
<feature type="transmembrane region" description="Helical" evidence="3">
    <location>
        <begin position="42"/>
        <end position="67"/>
    </location>
</feature>
<evidence type="ECO:0000313" key="6">
    <source>
        <dbReference type="Proteomes" id="UP000199668"/>
    </source>
</evidence>
<keyword evidence="2" id="KW-0175">Coiled coil</keyword>
<dbReference type="RefSeq" id="WP_090928173.1">
    <property type="nucleotide sequence ID" value="NZ_FOTY01000031.1"/>
</dbReference>
<protein>
    <submittedName>
        <fullName evidence="5">Stage II sporulation protein E</fullName>
    </submittedName>
</protein>
<dbReference type="Pfam" id="PF19732">
    <property type="entry name" value="SpoIIE_N"/>
    <property type="match status" value="1"/>
</dbReference>
<dbReference type="GO" id="GO:0004722">
    <property type="term" value="F:protein serine/threonine phosphatase activity"/>
    <property type="evidence" value="ECO:0007669"/>
    <property type="project" value="InterPro"/>
</dbReference>
<feature type="transmembrane region" description="Helical" evidence="3">
    <location>
        <begin position="157"/>
        <end position="178"/>
    </location>
</feature>
<reference evidence="5 6" key="1">
    <citation type="submission" date="2016-10" db="EMBL/GenBank/DDBJ databases">
        <authorList>
            <person name="de Groot N.N."/>
        </authorList>
    </citation>
    <scope>NUCLEOTIDE SEQUENCE [LARGE SCALE GENOMIC DNA]</scope>
    <source>
        <strain evidence="5 6">CGMCC 1.6134</strain>
    </source>
</reference>
<keyword evidence="3" id="KW-0472">Membrane</keyword>
<evidence type="ECO:0000256" key="1">
    <source>
        <dbReference type="ARBA" id="ARBA00022801"/>
    </source>
</evidence>
<name>A0A1I4PT94_9BACI</name>
<dbReference type="Pfam" id="PF07228">
    <property type="entry name" value="SpoIIE"/>
    <property type="match status" value="1"/>
</dbReference>
<keyword evidence="3" id="KW-1133">Transmembrane helix</keyword>
<evidence type="ECO:0000256" key="3">
    <source>
        <dbReference type="SAM" id="Phobius"/>
    </source>
</evidence>
<feature type="transmembrane region" description="Helical" evidence="3">
    <location>
        <begin position="130"/>
        <end position="151"/>
    </location>
</feature>
<evidence type="ECO:0000259" key="4">
    <source>
        <dbReference type="PROSITE" id="PS51746"/>
    </source>
</evidence>
<gene>
    <name evidence="5" type="ORF">SAMN04488054_13120</name>
</gene>
<dbReference type="SMART" id="SM00331">
    <property type="entry name" value="PP2C_SIG"/>
    <property type="match status" value="1"/>
</dbReference>
<dbReference type="InterPro" id="IPR014221">
    <property type="entry name" value="SpoII_E"/>
</dbReference>
<dbReference type="Gene3D" id="3.60.40.10">
    <property type="entry name" value="PPM-type phosphatase domain"/>
    <property type="match status" value="1"/>
</dbReference>
<dbReference type="InterPro" id="IPR045768">
    <property type="entry name" value="SpoIIE_N"/>
</dbReference>
<keyword evidence="1" id="KW-0378">Hydrolase</keyword>
<dbReference type="OrthoDB" id="9763774at2"/>
<dbReference type="InterPro" id="IPR036457">
    <property type="entry name" value="PPM-type-like_dom_sf"/>
</dbReference>
<dbReference type="PROSITE" id="PS51746">
    <property type="entry name" value="PPM_2"/>
    <property type="match status" value="1"/>
</dbReference>